<dbReference type="PANTHER" id="PTHR11638:SF18">
    <property type="entry name" value="HEAT SHOCK PROTEIN 104"/>
    <property type="match status" value="1"/>
</dbReference>
<dbReference type="InterPro" id="IPR019489">
    <property type="entry name" value="Clp_ATPase_C"/>
</dbReference>
<evidence type="ECO:0000259" key="7">
    <source>
        <dbReference type="PROSITE" id="PS50151"/>
    </source>
</evidence>
<feature type="domain" description="UVR" evidence="7">
    <location>
        <begin position="445"/>
        <end position="480"/>
    </location>
</feature>
<dbReference type="GO" id="GO:0006508">
    <property type="term" value="P:proteolysis"/>
    <property type="evidence" value="ECO:0007669"/>
    <property type="project" value="UniProtKB-KW"/>
</dbReference>
<feature type="region of interest" description="Disordered" evidence="6">
    <location>
        <begin position="470"/>
        <end position="489"/>
    </location>
</feature>
<dbReference type="EMBL" id="CP126970">
    <property type="protein sequence ID" value="WIM70643.1"/>
    <property type="molecule type" value="Genomic_DNA"/>
</dbReference>
<dbReference type="SMART" id="SM00382">
    <property type="entry name" value="AAA"/>
    <property type="match status" value="2"/>
</dbReference>
<feature type="domain" description="Clp R" evidence="8">
    <location>
        <begin position="2"/>
        <end position="144"/>
    </location>
</feature>
<dbReference type="Gene3D" id="4.10.860.10">
    <property type="entry name" value="UVR domain"/>
    <property type="match status" value="1"/>
</dbReference>
<keyword evidence="9" id="KW-0378">Hydrolase</keyword>
<dbReference type="GO" id="GO:0008233">
    <property type="term" value="F:peptidase activity"/>
    <property type="evidence" value="ECO:0007669"/>
    <property type="project" value="UniProtKB-KW"/>
</dbReference>
<dbReference type="InterPro" id="IPR004176">
    <property type="entry name" value="Clp_R_N"/>
</dbReference>
<evidence type="ECO:0000256" key="4">
    <source>
        <dbReference type="ARBA" id="ARBA00023186"/>
    </source>
</evidence>
<dbReference type="RefSeq" id="WP_284875225.1">
    <property type="nucleotide sequence ID" value="NZ_CP126970.1"/>
</dbReference>
<dbReference type="Gene3D" id="1.10.1780.10">
    <property type="entry name" value="Clp, N-terminal domain"/>
    <property type="match status" value="1"/>
</dbReference>
<feature type="compositionally biased region" description="Low complexity" evidence="6">
    <location>
        <begin position="897"/>
        <end position="911"/>
    </location>
</feature>
<dbReference type="Gene3D" id="3.40.50.300">
    <property type="entry name" value="P-loop containing nucleotide triphosphate hydrolases"/>
    <property type="match status" value="2"/>
</dbReference>
<evidence type="ECO:0000256" key="1">
    <source>
        <dbReference type="ARBA" id="ARBA00022737"/>
    </source>
</evidence>
<organism evidence="9 10">
    <name type="scientific">Corynebacterium suedekumii</name>
    <dbReference type="NCBI Taxonomy" id="3049801"/>
    <lineage>
        <taxon>Bacteria</taxon>
        <taxon>Bacillati</taxon>
        <taxon>Actinomycetota</taxon>
        <taxon>Actinomycetes</taxon>
        <taxon>Mycobacteriales</taxon>
        <taxon>Corynebacteriaceae</taxon>
        <taxon>Corynebacterium</taxon>
    </lineage>
</organism>
<dbReference type="InterPro" id="IPR001270">
    <property type="entry name" value="ClpA/B"/>
</dbReference>
<keyword evidence="2" id="KW-0547">Nucleotide-binding</keyword>
<keyword evidence="3 9" id="KW-0067">ATP-binding</keyword>
<dbReference type="InterPro" id="IPR050130">
    <property type="entry name" value="ClpA_ClpB"/>
</dbReference>
<dbReference type="InterPro" id="IPR027417">
    <property type="entry name" value="P-loop_NTPase"/>
</dbReference>
<evidence type="ECO:0000256" key="3">
    <source>
        <dbReference type="ARBA" id="ARBA00022840"/>
    </source>
</evidence>
<dbReference type="InterPro" id="IPR018368">
    <property type="entry name" value="ClpA/B_CS1"/>
</dbReference>
<evidence type="ECO:0000313" key="10">
    <source>
        <dbReference type="Proteomes" id="UP001238805"/>
    </source>
</evidence>
<dbReference type="PANTHER" id="PTHR11638">
    <property type="entry name" value="ATP-DEPENDENT CLP PROTEASE"/>
    <property type="match status" value="1"/>
</dbReference>
<dbReference type="Pfam" id="PF00004">
    <property type="entry name" value="AAA"/>
    <property type="match status" value="1"/>
</dbReference>
<dbReference type="PROSITE" id="PS51903">
    <property type="entry name" value="CLP_R"/>
    <property type="match status" value="1"/>
</dbReference>
<protein>
    <submittedName>
        <fullName evidence="9">ATP-dependent Clp protease ATP-binding subunit</fullName>
    </submittedName>
</protein>
<feature type="region of interest" description="Disordered" evidence="6">
    <location>
        <begin position="145"/>
        <end position="188"/>
    </location>
</feature>
<feature type="region of interest" description="Disordered" evidence="6">
    <location>
        <begin position="830"/>
        <end position="911"/>
    </location>
</feature>
<proteinExistence type="predicted"/>
<keyword evidence="1 5" id="KW-0677">Repeat</keyword>
<dbReference type="SUPFAM" id="SSF52540">
    <property type="entry name" value="P-loop containing nucleoside triphosphate hydrolases"/>
    <property type="match status" value="2"/>
</dbReference>
<dbReference type="PROSITE" id="PS00870">
    <property type="entry name" value="CLPAB_1"/>
    <property type="match status" value="1"/>
</dbReference>
<dbReference type="InterPro" id="IPR003593">
    <property type="entry name" value="AAA+_ATPase"/>
</dbReference>
<dbReference type="CDD" id="cd19499">
    <property type="entry name" value="RecA-like_ClpB_Hsp104-like"/>
    <property type="match status" value="1"/>
</dbReference>
<dbReference type="CDD" id="cd00009">
    <property type="entry name" value="AAA"/>
    <property type="match status" value="1"/>
</dbReference>
<dbReference type="SUPFAM" id="SSF81923">
    <property type="entry name" value="Double Clp-N motif"/>
    <property type="match status" value="1"/>
</dbReference>
<dbReference type="Gene3D" id="1.10.8.60">
    <property type="match status" value="2"/>
</dbReference>
<dbReference type="PRINTS" id="PR00300">
    <property type="entry name" value="CLPPROTEASEA"/>
</dbReference>
<evidence type="ECO:0000256" key="2">
    <source>
        <dbReference type="ARBA" id="ARBA00022741"/>
    </source>
</evidence>
<reference evidence="9 10" key="1">
    <citation type="submission" date="2023-05" db="EMBL/GenBank/DDBJ databases">
        <title>Corynebacterium suedekumii sp. nov. and Corynebacterium breve sp. nov. isolated from raw cow's milk.</title>
        <authorList>
            <person name="Baer M.K."/>
            <person name="Mehl L."/>
            <person name="Hellmuth R."/>
            <person name="Marke G."/>
            <person name="Lipski A."/>
        </authorList>
    </citation>
    <scope>NUCLEOTIDE SEQUENCE [LARGE SCALE GENOMIC DNA]</scope>
    <source>
        <strain evidence="9 10">LM112</strain>
    </source>
</reference>
<evidence type="ECO:0000313" key="9">
    <source>
        <dbReference type="EMBL" id="WIM70643.1"/>
    </source>
</evidence>
<dbReference type="GO" id="GO:0005524">
    <property type="term" value="F:ATP binding"/>
    <property type="evidence" value="ECO:0007669"/>
    <property type="project" value="UniProtKB-KW"/>
</dbReference>
<evidence type="ECO:0000256" key="5">
    <source>
        <dbReference type="PROSITE-ProRule" id="PRU01251"/>
    </source>
</evidence>
<dbReference type="PROSITE" id="PS50151">
    <property type="entry name" value="UVR"/>
    <property type="match status" value="1"/>
</dbReference>
<evidence type="ECO:0000259" key="8">
    <source>
        <dbReference type="PROSITE" id="PS51903"/>
    </source>
</evidence>
<evidence type="ECO:0000256" key="6">
    <source>
        <dbReference type="SAM" id="MobiDB-lite"/>
    </source>
</evidence>
<keyword evidence="10" id="KW-1185">Reference proteome</keyword>
<dbReference type="InterPro" id="IPR001943">
    <property type="entry name" value="UVR_dom"/>
</dbReference>
<gene>
    <name evidence="9" type="ORF">QP029_02045</name>
</gene>
<feature type="compositionally biased region" description="Gly residues" evidence="6">
    <location>
        <begin position="163"/>
        <end position="183"/>
    </location>
</feature>
<dbReference type="Pfam" id="PF02861">
    <property type="entry name" value="Clp_N"/>
    <property type="match status" value="1"/>
</dbReference>
<dbReference type="InterPro" id="IPR036628">
    <property type="entry name" value="Clp_N_dom_sf"/>
</dbReference>
<dbReference type="InterPro" id="IPR003959">
    <property type="entry name" value="ATPase_AAA_core"/>
</dbReference>
<dbReference type="Pfam" id="PF10431">
    <property type="entry name" value="ClpB_D2-small"/>
    <property type="match status" value="1"/>
</dbReference>
<keyword evidence="4" id="KW-0143">Chaperone</keyword>
<keyword evidence="9" id="KW-0645">Protease</keyword>
<accession>A0ABY8VPP7</accession>
<dbReference type="Pfam" id="PF17871">
    <property type="entry name" value="AAA_lid_9"/>
    <property type="match status" value="1"/>
</dbReference>
<dbReference type="Pfam" id="PF07724">
    <property type="entry name" value="AAA_2"/>
    <property type="match status" value="1"/>
</dbReference>
<dbReference type="SMART" id="SM01086">
    <property type="entry name" value="ClpB_D2-small"/>
    <property type="match status" value="1"/>
</dbReference>
<dbReference type="InterPro" id="IPR041546">
    <property type="entry name" value="ClpA/ClpB_AAA_lid"/>
</dbReference>
<dbReference type="Proteomes" id="UP001238805">
    <property type="component" value="Chromosome"/>
</dbReference>
<sequence>MFERFTDRARRVIVLAQEEARMLNHNYIGTEHILLGLIHEGEGVAAKALESMGISLDAVRSEVEEIIGHGTQPHTGHIPFTPRAKKVLELSLREGLQMGHKYIGTEFLLLGLIREGEGVAAQVLVKLGADLPRVRQQVIQLLSGYEGGQGSNPEGTPDQAAGGAVGAGAGAGRGGPQGQGGPGERSNSLVLDQFGRNLTQAARDGKLDPVVGRGQEIERIMQVLSRRTKNNPVLIGEPGVGKTAVVEGLALDIVNGKVPETLKDKQVYSLDLGSLVAGSRYRGDFEERLKKVLKEINQRGDIILFIDEIHTLVGAGAAEGAIDAASLLKPKLARGELQTIGATTLDEYRKHIEKDAALERRFQPVQVPEPSVELTIEILKGLRDRYEAHHRVSITDGALTAAANLSDRYINDRFLPDKAVDLIDEAGARMRIKRMTAPEGLREIDERIADVRREKEAAIDDQDFEKAAGLRDKERKLGEERAEKEKQWRSGDLEEIAEVGEEQIAEVLGAWTGIPVFKLTEEESSRLLRMEDELHKRIIGQNEAVKAVSRAIRRTRAGLKDPKRPSGSFIFAGPSGVGKTELSKALAEFLFGEDDALIQIDMGEFHDRFTASRLFGAPPGYVGYEEGGQLTEKVRRKPFSVVLFDEIEKAHKEIYNTLLQVLEDGRLTDGQGRVVDFKNTVLIFTSNLGTQDISKAVGMGFSGSAESDSDAQYERMKNKVNDELKKHFRPEFLNRIDEIVVFHQLTRDEIVQMVELLIGRVEKALAAKDMGIEITDKAKALLAQRGFDPVLGARPLRRTIQREVEDAMSEKILFGELGAGEIVTVDVDGWDGESKDTDGATFTFTPRPKPLPEGTFSEISPEAAEAVRDVENAEDDSEVLTPDVPTELGTPGEGPDDGPAPAGGAQPQPQS</sequence>
<name>A0ABY8VPP7_9CORY</name>